<keyword evidence="2" id="KW-0812">Transmembrane</keyword>
<evidence type="ECO:0000256" key="2">
    <source>
        <dbReference type="SAM" id="Phobius"/>
    </source>
</evidence>
<keyword evidence="2" id="KW-0472">Membrane</keyword>
<keyword evidence="2" id="KW-1133">Transmembrane helix</keyword>
<sequence length="149" mass="16553">MAEVEYKGIKVGGSKLLIIIPFIGTIVGGLWGGFELYNRLLLAESKLNNLQPAVITAEMNRLESVYTVIRDDLQGDIDSVNNRVDFNATEIVQANDELSTLLRLTERMSGSLDNVEEAVAESLDLARDVESDTSETQREVRNDVYAMEN</sequence>
<accession>A0A381VU22</accession>
<protein>
    <submittedName>
        <fullName evidence="3">Uncharacterized protein</fullName>
    </submittedName>
</protein>
<dbReference type="AlphaFoldDB" id="A0A381VU22"/>
<feature type="compositionally biased region" description="Basic and acidic residues" evidence="1">
    <location>
        <begin position="128"/>
        <end position="142"/>
    </location>
</feature>
<organism evidence="3">
    <name type="scientific">marine metagenome</name>
    <dbReference type="NCBI Taxonomy" id="408172"/>
    <lineage>
        <taxon>unclassified sequences</taxon>
        <taxon>metagenomes</taxon>
        <taxon>ecological metagenomes</taxon>
    </lineage>
</organism>
<proteinExistence type="predicted"/>
<feature type="region of interest" description="Disordered" evidence="1">
    <location>
        <begin position="128"/>
        <end position="149"/>
    </location>
</feature>
<name>A0A381VU22_9ZZZZ</name>
<feature type="transmembrane region" description="Helical" evidence="2">
    <location>
        <begin position="16"/>
        <end position="37"/>
    </location>
</feature>
<evidence type="ECO:0000256" key="1">
    <source>
        <dbReference type="SAM" id="MobiDB-lite"/>
    </source>
</evidence>
<dbReference type="EMBL" id="UINC01009609">
    <property type="protein sequence ID" value="SVA43063.1"/>
    <property type="molecule type" value="Genomic_DNA"/>
</dbReference>
<evidence type="ECO:0000313" key="3">
    <source>
        <dbReference type="EMBL" id="SVA43063.1"/>
    </source>
</evidence>
<gene>
    <name evidence="3" type="ORF">METZ01_LOCUS95917</name>
</gene>
<reference evidence="3" key="1">
    <citation type="submission" date="2018-05" db="EMBL/GenBank/DDBJ databases">
        <authorList>
            <person name="Lanie J.A."/>
            <person name="Ng W.-L."/>
            <person name="Kazmierczak K.M."/>
            <person name="Andrzejewski T.M."/>
            <person name="Davidsen T.M."/>
            <person name="Wayne K.J."/>
            <person name="Tettelin H."/>
            <person name="Glass J.I."/>
            <person name="Rusch D."/>
            <person name="Podicherti R."/>
            <person name="Tsui H.-C.T."/>
            <person name="Winkler M.E."/>
        </authorList>
    </citation>
    <scope>NUCLEOTIDE SEQUENCE</scope>
</reference>
<feature type="non-terminal residue" evidence="3">
    <location>
        <position position="149"/>
    </location>
</feature>